<reference evidence="2" key="2">
    <citation type="submission" date="2015-08" db="UniProtKB">
        <authorList>
            <consortium name="WormBaseParasite"/>
        </authorList>
    </citation>
    <scope>IDENTIFICATION</scope>
</reference>
<protein>
    <submittedName>
        <fullName evidence="2">Transposase</fullName>
    </submittedName>
</protein>
<sequence length="98" mass="11472">MTHEFELKLKIIKHDRPYTSPINTKYVTAMREIYEGRLFHEVAKANGIYSGAISKKVIKMRQLFKSLANKKYLPDDIAGKFKSTAKNLREIEQMMFQC</sequence>
<dbReference type="AlphaFoldDB" id="A0A0K0G3A5"/>
<dbReference type="Proteomes" id="UP000035680">
    <property type="component" value="Unassembled WGS sequence"/>
</dbReference>
<evidence type="ECO:0000313" key="2">
    <source>
        <dbReference type="WBParaSite" id="SVE_1920600.1"/>
    </source>
</evidence>
<keyword evidence="1" id="KW-1185">Reference proteome</keyword>
<reference evidence="1" key="1">
    <citation type="submission" date="2014-07" db="EMBL/GenBank/DDBJ databases">
        <authorList>
            <person name="Martin A.A"/>
            <person name="De Silva N."/>
        </authorList>
    </citation>
    <scope>NUCLEOTIDE SEQUENCE</scope>
</reference>
<name>A0A0K0G3A5_STRVS</name>
<proteinExistence type="predicted"/>
<organism evidence="1 2">
    <name type="scientific">Strongyloides venezuelensis</name>
    <name type="common">Threadworm</name>
    <dbReference type="NCBI Taxonomy" id="75913"/>
    <lineage>
        <taxon>Eukaryota</taxon>
        <taxon>Metazoa</taxon>
        <taxon>Ecdysozoa</taxon>
        <taxon>Nematoda</taxon>
        <taxon>Chromadorea</taxon>
        <taxon>Rhabditida</taxon>
        <taxon>Tylenchina</taxon>
        <taxon>Panagrolaimomorpha</taxon>
        <taxon>Strongyloidoidea</taxon>
        <taxon>Strongyloididae</taxon>
        <taxon>Strongyloides</taxon>
    </lineage>
</organism>
<accession>A0A0K0G3A5</accession>
<evidence type="ECO:0000313" key="1">
    <source>
        <dbReference type="Proteomes" id="UP000035680"/>
    </source>
</evidence>
<dbReference type="WBParaSite" id="SVE_1920600.1">
    <property type="protein sequence ID" value="SVE_1920600.1"/>
    <property type="gene ID" value="SVE_1920600"/>
</dbReference>